<dbReference type="AlphaFoldDB" id="A0A316FF39"/>
<dbReference type="Pfam" id="PF09346">
    <property type="entry name" value="SMI1_KNR4"/>
    <property type="match status" value="1"/>
</dbReference>
<dbReference type="EMBL" id="QGGR01000008">
    <property type="protein sequence ID" value="PWK47049.1"/>
    <property type="molecule type" value="Genomic_DNA"/>
</dbReference>
<accession>A0A316FF39</accession>
<evidence type="ECO:0000259" key="1">
    <source>
        <dbReference type="SMART" id="SM00860"/>
    </source>
</evidence>
<dbReference type="InterPro" id="IPR037883">
    <property type="entry name" value="Knr4/Smi1-like_sf"/>
</dbReference>
<protein>
    <submittedName>
        <fullName evidence="2">SMI1/KNR4 family protein SUKH-1</fullName>
    </submittedName>
</protein>
<keyword evidence="3" id="KW-1185">Reference proteome</keyword>
<dbReference type="Proteomes" id="UP000245697">
    <property type="component" value="Unassembled WGS sequence"/>
</dbReference>
<dbReference type="Gene3D" id="3.40.1580.10">
    <property type="entry name" value="SMI1/KNR4-like"/>
    <property type="match status" value="1"/>
</dbReference>
<dbReference type="SUPFAM" id="SSF160631">
    <property type="entry name" value="SMI1/KNR4-like"/>
    <property type="match status" value="1"/>
</dbReference>
<sequence>MIGMTSFEQVATSLWHPEIDRLRLPPLTDEQVVHAQKQLGVDLPADLIHLLRTQNGGVIAETWDACPADANFYAEDHVPFDHLHGIGPADHARMTTMLDSPYLVQEWELPSPVVLLSGQGHYWVALDYRKCGPTGEPSVVWLDNEMDHELPLAPDFRTFVERLTSSASFPE</sequence>
<organism evidence="2 3">
    <name type="scientific">Actinoplanes xinjiangensis</name>
    <dbReference type="NCBI Taxonomy" id="512350"/>
    <lineage>
        <taxon>Bacteria</taxon>
        <taxon>Bacillati</taxon>
        <taxon>Actinomycetota</taxon>
        <taxon>Actinomycetes</taxon>
        <taxon>Micromonosporales</taxon>
        <taxon>Micromonosporaceae</taxon>
        <taxon>Actinoplanes</taxon>
    </lineage>
</organism>
<dbReference type="InterPro" id="IPR018958">
    <property type="entry name" value="Knr4/Smi1-like_dom"/>
</dbReference>
<gene>
    <name evidence="2" type="ORF">BC793_108163</name>
</gene>
<name>A0A316FF39_9ACTN</name>
<comment type="caution">
    <text evidence="2">The sequence shown here is derived from an EMBL/GenBank/DDBJ whole genome shotgun (WGS) entry which is preliminary data.</text>
</comment>
<evidence type="ECO:0000313" key="2">
    <source>
        <dbReference type="EMBL" id="PWK47049.1"/>
    </source>
</evidence>
<feature type="domain" description="Knr4/Smi1-like" evidence="1">
    <location>
        <begin position="26"/>
        <end position="162"/>
    </location>
</feature>
<evidence type="ECO:0000313" key="3">
    <source>
        <dbReference type="Proteomes" id="UP000245697"/>
    </source>
</evidence>
<reference evidence="2 3" key="1">
    <citation type="submission" date="2018-05" db="EMBL/GenBank/DDBJ databases">
        <title>Genomic Encyclopedia of Archaeal and Bacterial Type Strains, Phase II (KMG-II): from individual species to whole genera.</title>
        <authorList>
            <person name="Goeker M."/>
        </authorList>
    </citation>
    <scope>NUCLEOTIDE SEQUENCE [LARGE SCALE GENOMIC DNA]</scope>
    <source>
        <strain evidence="2 3">DSM 45184</strain>
    </source>
</reference>
<dbReference type="SMART" id="SM00860">
    <property type="entry name" value="SMI1_KNR4"/>
    <property type="match status" value="1"/>
</dbReference>
<proteinExistence type="predicted"/>